<dbReference type="EMBL" id="JAUBYV010000005">
    <property type="protein sequence ID" value="KAK2626933.1"/>
    <property type="molecule type" value="Genomic_DNA"/>
</dbReference>
<gene>
    <name evidence="1" type="ORF">QTJ16_004108</name>
</gene>
<sequence>MDKRFSTLILESSSLSKDVSPDAKPSSKIKRVLGRLFAASPPSIAKSPEPSPVGERRRSDDVWTSFINLSRNPSRRMKQSILLSKKKALATPFPNQEPPSQATDSITIHVPSDYLPTYTSRDIFYKGKGKPVVSSRDSKFSSISSISSRPSLESLAATSSPPSPATTVASGQVALNPLDFTQLQTLLRRASRRLQQQEHLVSNLAKNLLHFLARKEVQVRSQKRMRKAEQQNMLQTLSKVQETCHQLFSRKSAFLQHMIATLAKVRKMMDESSREAVLSIPEACTSKRAAEGVIYVVKRERVMDLVVEAASDGDLQRNLDKQVAKCVLDRAREARWVGSVSDRIMMARFQRFLEARGRALGGCYASLEALAKDIEGLVKENERIFV</sequence>
<evidence type="ECO:0000313" key="1">
    <source>
        <dbReference type="EMBL" id="KAK2626933.1"/>
    </source>
</evidence>
<dbReference type="AlphaFoldDB" id="A0AAD9SYM1"/>
<reference evidence="1" key="1">
    <citation type="submission" date="2023-06" db="EMBL/GenBank/DDBJ databases">
        <title>Draft genome of Marssonina rosae.</title>
        <authorList>
            <person name="Cheng Q."/>
        </authorList>
    </citation>
    <scope>NUCLEOTIDE SEQUENCE</scope>
    <source>
        <strain evidence="1">R4</strain>
    </source>
</reference>
<protein>
    <submittedName>
        <fullName evidence="1">Uncharacterized protein</fullName>
    </submittedName>
</protein>
<evidence type="ECO:0000313" key="2">
    <source>
        <dbReference type="Proteomes" id="UP001285354"/>
    </source>
</evidence>
<accession>A0AAD9SYM1</accession>
<name>A0AAD9SYM1_9HELO</name>
<keyword evidence="2" id="KW-1185">Reference proteome</keyword>
<dbReference type="Proteomes" id="UP001285354">
    <property type="component" value="Unassembled WGS sequence"/>
</dbReference>
<organism evidence="1 2">
    <name type="scientific">Diplocarpon rosae</name>
    <dbReference type="NCBI Taxonomy" id="946125"/>
    <lineage>
        <taxon>Eukaryota</taxon>
        <taxon>Fungi</taxon>
        <taxon>Dikarya</taxon>
        <taxon>Ascomycota</taxon>
        <taxon>Pezizomycotina</taxon>
        <taxon>Leotiomycetes</taxon>
        <taxon>Helotiales</taxon>
        <taxon>Drepanopezizaceae</taxon>
        <taxon>Diplocarpon</taxon>
    </lineage>
</organism>
<comment type="caution">
    <text evidence="1">The sequence shown here is derived from an EMBL/GenBank/DDBJ whole genome shotgun (WGS) entry which is preliminary data.</text>
</comment>
<proteinExistence type="predicted"/>